<reference evidence="4 5" key="1">
    <citation type="submission" date="2023-07" db="EMBL/GenBank/DDBJ databases">
        <title>Comparative genomics of wheat-associated soil bacteria to identify genetic determinants of phenazine resistance.</title>
        <authorList>
            <person name="Mouncey N."/>
        </authorList>
    </citation>
    <scope>NUCLEOTIDE SEQUENCE [LARGE SCALE GENOMIC DNA]</scope>
    <source>
        <strain evidence="4 5">W1I3</strain>
    </source>
</reference>
<evidence type="ECO:0008006" key="6">
    <source>
        <dbReference type="Google" id="ProtNLM"/>
    </source>
</evidence>
<dbReference type="Proteomes" id="UP001236806">
    <property type="component" value="Unassembled WGS sequence"/>
</dbReference>
<organism evidence="4 5">
    <name type="scientific">Pseudarthrobacter siccitolerans</name>
    <dbReference type="NCBI Taxonomy" id="861266"/>
    <lineage>
        <taxon>Bacteria</taxon>
        <taxon>Bacillati</taxon>
        <taxon>Actinomycetota</taxon>
        <taxon>Actinomycetes</taxon>
        <taxon>Micrococcales</taxon>
        <taxon>Micrococcaceae</taxon>
        <taxon>Pseudarthrobacter</taxon>
    </lineage>
</organism>
<protein>
    <recommendedName>
        <fullName evidence="6">LPXTG-motif cell wall anchor domain protein</fullName>
    </recommendedName>
</protein>
<sequence>MKSRQPGLIVTGSVSALLLMASPAAAADELLFSADGETWGPALNQPMFEDTVLVPGDQVSRSFWVRNGSGYNADLAVGIDGEVLSPAASPASLWVIASVGESSARVPGASGEDRLILAMPAMGAAESQKITITVGLGDQAANVMQEQAIPVQFRVNMTESSLQASPTGPDGSVRHTGGEGPQPGAPLANTGLIGLWIATLGASLVAGGWLAVTRSRSQKIISEGVPNGTA</sequence>
<dbReference type="EMBL" id="JAUSXB010000001">
    <property type="protein sequence ID" value="MDQ0673704.1"/>
    <property type="molecule type" value="Genomic_DNA"/>
</dbReference>
<feature type="transmembrane region" description="Helical" evidence="2">
    <location>
        <begin position="193"/>
        <end position="212"/>
    </location>
</feature>
<keyword evidence="2" id="KW-0812">Transmembrane</keyword>
<feature type="region of interest" description="Disordered" evidence="1">
    <location>
        <begin position="159"/>
        <end position="185"/>
    </location>
</feature>
<keyword evidence="3" id="KW-0732">Signal</keyword>
<keyword evidence="2" id="KW-0472">Membrane</keyword>
<keyword evidence="2" id="KW-1133">Transmembrane helix</keyword>
<name>A0ABU0PIC3_9MICC</name>
<gene>
    <name evidence="4" type="ORF">QFZ36_001265</name>
</gene>
<evidence type="ECO:0000256" key="1">
    <source>
        <dbReference type="SAM" id="MobiDB-lite"/>
    </source>
</evidence>
<comment type="caution">
    <text evidence="4">The sequence shown here is derived from an EMBL/GenBank/DDBJ whole genome shotgun (WGS) entry which is preliminary data.</text>
</comment>
<feature type="chain" id="PRO_5046942960" description="LPXTG-motif cell wall anchor domain protein" evidence="3">
    <location>
        <begin position="27"/>
        <end position="230"/>
    </location>
</feature>
<proteinExistence type="predicted"/>
<accession>A0ABU0PIC3</accession>
<evidence type="ECO:0000313" key="4">
    <source>
        <dbReference type="EMBL" id="MDQ0673704.1"/>
    </source>
</evidence>
<dbReference type="RefSeq" id="WP_306634818.1">
    <property type="nucleotide sequence ID" value="NZ_JAUSXB010000001.1"/>
</dbReference>
<evidence type="ECO:0000256" key="3">
    <source>
        <dbReference type="SAM" id="SignalP"/>
    </source>
</evidence>
<evidence type="ECO:0000313" key="5">
    <source>
        <dbReference type="Proteomes" id="UP001236806"/>
    </source>
</evidence>
<feature type="signal peptide" evidence="3">
    <location>
        <begin position="1"/>
        <end position="26"/>
    </location>
</feature>
<evidence type="ECO:0000256" key="2">
    <source>
        <dbReference type="SAM" id="Phobius"/>
    </source>
</evidence>
<keyword evidence="5" id="KW-1185">Reference proteome</keyword>